<evidence type="ECO:0000313" key="2">
    <source>
        <dbReference type="EMBL" id="EGR32740.1"/>
    </source>
</evidence>
<feature type="domain" description="CRAL-TRIO" evidence="1">
    <location>
        <begin position="49"/>
        <end position="199"/>
    </location>
</feature>
<dbReference type="PROSITE" id="PS50191">
    <property type="entry name" value="CRAL_TRIO"/>
    <property type="match status" value="1"/>
</dbReference>
<reference evidence="2 3" key="1">
    <citation type="submission" date="2011-07" db="EMBL/GenBank/DDBJ databases">
        <authorList>
            <person name="Coyne R."/>
            <person name="Brami D."/>
            <person name="Johnson J."/>
            <person name="Hostetler J."/>
            <person name="Hannick L."/>
            <person name="Clark T."/>
            <person name="Cassidy-Hanley D."/>
            <person name="Inman J."/>
        </authorList>
    </citation>
    <scope>NUCLEOTIDE SEQUENCE [LARGE SCALE GENOMIC DNA]</scope>
    <source>
        <strain evidence="2 3">G5</strain>
    </source>
</reference>
<dbReference type="CDD" id="cd00170">
    <property type="entry name" value="SEC14"/>
    <property type="match status" value="1"/>
</dbReference>
<dbReference type="STRING" id="857967.G0QPW2"/>
<name>G0QPW2_ICHMU</name>
<dbReference type="RefSeq" id="XP_004036726.1">
    <property type="nucleotide sequence ID" value="XM_004036678.1"/>
</dbReference>
<dbReference type="Pfam" id="PF00650">
    <property type="entry name" value="CRAL_TRIO"/>
    <property type="match status" value="1"/>
</dbReference>
<keyword evidence="3" id="KW-1185">Reference proteome</keyword>
<dbReference type="InParanoid" id="G0QPW2"/>
<proteinExistence type="predicted"/>
<dbReference type="OrthoDB" id="75724at2759"/>
<dbReference type="InterPro" id="IPR001251">
    <property type="entry name" value="CRAL-TRIO_dom"/>
</dbReference>
<dbReference type="Proteomes" id="UP000008983">
    <property type="component" value="Unassembled WGS sequence"/>
</dbReference>
<dbReference type="InterPro" id="IPR036865">
    <property type="entry name" value="CRAL-TRIO_dom_sf"/>
</dbReference>
<dbReference type="PANTHER" id="PTHR46818">
    <property type="entry name" value="DOMAIN-CONTAINING PROTEIN, PUTATIVE-RELATED"/>
    <property type="match status" value="1"/>
</dbReference>
<dbReference type="SUPFAM" id="SSF52087">
    <property type="entry name" value="CRAL/TRIO domain"/>
    <property type="match status" value="1"/>
</dbReference>
<organism evidence="2 3">
    <name type="scientific">Ichthyophthirius multifiliis</name>
    <name type="common">White spot disease agent</name>
    <name type="synonym">Ich</name>
    <dbReference type="NCBI Taxonomy" id="5932"/>
    <lineage>
        <taxon>Eukaryota</taxon>
        <taxon>Sar</taxon>
        <taxon>Alveolata</taxon>
        <taxon>Ciliophora</taxon>
        <taxon>Intramacronucleata</taxon>
        <taxon>Oligohymenophorea</taxon>
        <taxon>Hymenostomatida</taxon>
        <taxon>Ophryoglenina</taxon>
        <taxon>Ichthyophthirius</taxon>
    </lineage>
</organism>
<dbReference type="SMART" id="SM00516">
    <property type="entry name" value="SEC14"/>
    <property type="match status" value="1"/>
</dbReference>
<sequence>MKILIIIQAGFKIQKRFNLLNNHNNIQQIENHKTYFFNIYKIQEQGYVYLGGRDKSLRPTIIFRVDLMDLKKITQESILQACFRIFQIAEETYFYPYHIENWNVFIQTQKMNVFSFPFKVLGEIIKTMQNIFPSNLNKLFILNPSKSLNFSWNVIKSLINERSLKKIQFLDQEQLKQLLQIYDSDQLEEAFGGAHPNLSIFYPPQNFNKIRKQEQQQQFQNQNNNDYVKNQNSSNGIQYYDKSYLFDKQNTQNQFILNRQSFRQQEDNYAEQIQSKYISWTKQMKQYQK</sequence>
<dbReference type="eggNOG" id="KOG1471">
    <property type="taxonomic scope" value="Eukaryota"/>
</dbReference>
<dbReference type="AlphaFoldDB" id="G0QPW2"/>
<dbReference type="EMBL" id="GL983583">
    <property type="protein sequence ID" value="EGR32740.1"/>
    <property type="molecule type" value="Genomic_DNA"/>
</dbReference>
<protein>
    <recommendedName>
        <fullName evidence="1">CRAL-TRIO domain-containing protein</fullName>
    </recommendedName>
</protein>
<dbReference type="Gene3D" id="3.40.525.10">
    <property type="entry name" value="CRAL-TRIO lipid binding domain"/>
    <property type="match status" value="1"/>
</dbReference>
<evidence type="ECO:0000259" key="1">
    <source>
        <dbReference type="PROSITE" id="PS50191"/>
    </source>
</evidence>
<dbReference type="GeneID" id="14908901"/>
<accession>G0QPW2</accession>
<evidence type="ECO:0000313" key="3">
    <source>
        <dbReference type="Proteomes" id="UP000008983"/>
    </source>
</evidence>
<dbReference type="PANTHER" id="PTHR46818:SF1">
    <property type="entry name" value="CHROMOSOME UNDETERMINED SCAFFOLD_125, WHOLE GENOME SHOTGUN SEQUENCE"/>
    <property type="match status" value="1"/>
</dbReference>
<gene>
    <name evidence="2" type="ORF">IMG5_071830</name>
</gene>